<evidence type="ECO:0000256" key="3">
    <source>
        <dbReference type="ARBA" id="ARBA00023004"/>
    </source>
</evidence>
<dbReference type="EMBL" id="CAHJWF010000081">
    <property type="protein sequence ID" value="CAB5498324.1"/>
    <property type="molecule type" value="Genomic_DNA"/>
</dbReference>
<dbReference type="Proteomes" id="UP000626656">
    <property type="component" value="Unassembled WGS sequence"/>
</dbReference>
<evidence type="ECO:0000256" key="2">
    <source>
        <dbReference type="ARBA" id="ARBA00022723"/>
    </source>
</evidence>
<accession>A0ABN7G8G6</accession>
<dbReference type="PANTHER" id="PTHR13096:SF8">
    <property type="entry name" value="RIBOSOMAL OXYGENASE 1"/>
    <property type="match status" value="1"/>
</dbReference>
<evidence type="ECO:0000259" key="4">
    <source>
        <dbReference type="PROSITE" id="PS51184"/>
    </source>
</evidence>
<dbReference type="InterPro" id="IPR039994">
    <property type="entry name" value="NO66-like"/>
</dbReference>
<evidence type="ECO:0000313" key="5">
    <source>
        <dbReference type="EMBL" id="CAB5498324.1"/>
    </source>
</evidence>
<keyword evidence="2" id="KW-0479">Metal-binding</keyword>
<protein>
    <recommendedName>
        <fullName evidence="4">JmjC domain-containing protein</fullName>
    </recommendedName>
</protein>
<gene>
    <name evidence="5" type="ORF">AZO1586I_315</name>
</gene>
<keyword evidence="6" id="KW-1185">Reference proteome</keyword>
<reference evidence="5 6" key="1">
    <citation type="submission" date="2020-05" db="EMBL/GenBank/DDBJ databases">
        <authorList>
            <person name="Petersen J."/>
            <person name="Sayavedra L."/>
        </authorList>
    </citation>
    <scope>NUCLEOTIDE SEQUENCE [LARGE SCALE GENOMIC DNA]</scope>
    <source>
        <strain evidence="5">B azoricus SOX ET2 1586I</strain>
    </source>
</reference>
<dbReference type="SUPFAM" id="SSF51197">
    <property type="entry name" value="Clavaminate synthase-like"/>
    <property type="match status" value="1"/>
</dbReference>
<evidence type="ECO:0000256" key="1">
    <source>
        <dbReference type="ARBA" id="ARBA00001954"/>
    </source>
</evidence>
<comment type="cofactor">
    <cofactor evidence="1">
        <name>Fe(2+)</name>
        <dbReference type="ChEBI" id="CHEBI:29033"/>
    </cofactor>
</comment>
<dbReference type="PROSITE" id="PS51184">
    <property type="entry name" value="JMJC"/>
    <property type="match status" value="1"/>
</dbReference>
<keyword evidence="3" id="KW-0408">Iron</keyword>
<organism evidence="5 6">
    <name type="scientific">Bathymodiolus thermophilus thioautotrophic gill symbiont</name>
    <dbReference type="NCBI Taxonomy" id="2360"/>
    <lineage>
        <taxon>Bacteria</taxon>
        <taxon>Pseudomonadati</taxon>
        <taxon>Pseudomonadota</taxon>
        <taxon>Gammaproteobacteria</taxon>
        <taxon>sulfur-oxidizing symbionts</taxon>
    </lineage>
</organism>
<feature type="domain" description="JmjC" evidence="4">
    <location>
        <begin position="102"/>
        <end position="231"/>
    </location>
</feature>
<evidence type="ECO:0000313" key="6">
    <source>
        <dbReference type="Proteomes" id="UP000626656"/>
    </source>
</evidence>
<dbReference type="PANTHER" id="PTHR13096">
    <property type="entry name" value="MINA53 MYC INDUCED NUCLEAR ANTIGEN"/>
    <property type="match status" value="1"/>
</dbReference>
<name>A0ABN7G8G6_9GAMM</name>
<comment type="caution">
    <text evidence="5">The sequence shown here is derived from an EMBL/GenBank/DDBJ whole genome shotgun (WGS) entry which is preliminary data.</text>
</comment>
<dbReference type="Pfam" id="PF08007">
    <property type="entry name" value="JmjC_2"/>
    <property type="match status" value="1"/>
</dbReference>
<dbReference type="Gene3D" id="2.60.120.650">
    <property type="entry name" value="Cupin"/>
    <property type="match status" value="1"/>
</dbReference>
<dbReference type="RefSeq" id="WP_202784023.1">
    <property type="nucleotide sequence ID" value="NZ_CAHJWF010000081.1"/>
</dbReference>
<dbReference type="InterPro" id="IPR003347">
    <property type="entry name" value="JmjC_dom"/>
</dbReference>
<dbReference type="SMART" id="SM00558">
    <property type="entry name" value="JmjC"/>
    <property type="match status" value="1"/>
</dbReference>
<sequence>MIHFRKISQQQFLNEYWQKKPLLIKQALPDFVSPITPDELAGLSLEEEFESRLITGSINSKKWSLRNGPFVEQDFLATHRHPSLHQKNWTLLVQGVDRHIDAVHNLITEFDFIPRWRFDDVMISYAATGGSVGPHFDYYDVFLLQGKGKRRWHLSRQDCELSNYLEDAPLRIMNKFNAEQVFDVEPGDILYIPPKVAHHGVSLDDDCITLSFGYRAYSAQELFEFINKPCPKHLSQSYYQDPQWRNTKQPALIPNSAIQQAQTLLEIDAVSVAKFVTKLDTMDRQNLQLFEYDNQNEDFNSHGNYQLHSVCKVAYLQKNNSVQVFVNGEEIKFNGINNKALMDFCNKRKVNPLNQLELAKQLFAQNLILLI</sequence>
<proteinExistence type="predicted"/>
<dbReference type="Gene3D" id="3.40.366.30">
    <property type="entry name" value="50S ribosomal protein L16 arginine hydroxylase, Chain A, Domain 2"/>
    <property type="match status" value="1"/>
</dbReference>